<dbReference type="GO" id="GO:0006796">
    <property type="term" value="P:phosphate-containing compound metabolic process"/>
    <property type="evidence" value="ECO:0007669"/>
    <property type="project" value="UniProtKB-ARBA"/>
</dbReference>
<evidence type="ECO:0000259" key="4">
    <source>
        <dbReference type="Pfam" id="PF00294"/>
    </source>
</evidence>
<dbReference type="PANTHER" id="PTHR10584:SF166">
    <property type="entry name" value="RIBOKINASE"/>
    <property type="match status" value="1"/>
</dbReference>
<evidence type="ECO:0000313" key="6">
    <source>
        <dbReference type="Proteomes" id="UP000030787"/>
    </source>
</evidence>
<feature type="domain" description="Carbohydrate kinase PfkB" evidence="4">
    <location>
        <begin position="7"/>
        <end position="291"/>
    </location>
</feature>
<name>A0A0A7LDA3_9ARCH</name>
<dbReference type="GeneID" id="24818850"/>
<sequence>MGGAKPFLSVYGHVTVDQIIAIKRFPEINESVDVISKSTTLGGTGTNIAMTAAKLGVPTAICAFVGQDFPVRYENDMKESGLIMDEFVHVNEYETSQAMVVNDSELLQRVIFYQGPQGSASKLDRLLNGNASRSAYVHFCTGEPDYYISVMGTINGGPSIAVDPAQEVYKMWDKAKFEKALPLSDSLFCNEYEARTIEKYLGIKDVMEVEKDLVVRTEGSKGSTAKIKGEKVSIPVVKGNAFVDATGAGDAFRAGFYCGLYNGYDVHRSLILASATSSFVVEKVGALTNIPRWEDVLHRADRYL</sequence>
<evidence type="ECO:0000256" key="3">
    <source>
        <dbReference type="ARBA" id="ARBA00022777"/>
    </source>
</evidence>
<dbReference type="KEGG" id="mear:Mpt1_c11870"/>
<dbReference type="InterPro" id="IPR002139">
    <property type="entry name" value="Ribo/fructo_kinase"/>
</dbReference>
<dbReference type="Pfam" id="PF00294">
    <property type="entry name" value="PfkB"/>
    <property type="match status" value="1"/>
</dbReference>
<dbReference type="EMBL" id="CP010070">
    <property type="protein sequence ID" value="AIZ57049.1"/>
    <property type="molecule type" value="Genomic_DNA"/>
</dbReference>
<dbReference type="Proteomes" id="UP000030787">
    <property type="component" value="Chromosome"/>
</dbReference>
<dbReference type="AlphaFoldDB" id="A0A0A7LDA3"/>
<dbReference type="PRINTS" id="PR00990">
    <property type="entry name" value="RIBOKINASE"/>
</dbReference>
<proteinExistence type="inferred from homology"/>
<dbReference type="InterPro" id="IPR029056">
    <property type="entry name" value="Ribokinase-like"/>
</dbReference>
<dbReference type="HOGENOM" id="CLU_027634_5_2_2"/>
<accession>A0A0A7LDA3</accession>
<dbReference type="SUPFAM" id="SSF53613">
    <property type="entry name" value="Ribokinase-like"/>
    <property type="match status" value="1"/>
</dbReference>
<organism evidence="5 6">
    <name type="scientific">Candidatus Methanoplasma termitum</name>
    <dbReference type="NCBI Taxonomy" id="1577791"/>
    <lineage>
        <taxon>Archaea</taxon>
        <taxon>Methanobacteriati</taxon>
        <taxon>Thermoplasmatota</taxon>
        <taxon>Thermoplasmata</taxon>
        <taxon>Methanomassiliicoccales</taxon>
        <taxon>Methanomassiliicoccaceae</taxon>
        <taxon>Candidatus Methanoplasma</taxon>
    </lineage>
</organism>
<dbReference type="PANTHER" id="PTHR10584">
    <property type="entry name" value="SUGAR KINASE"/>
    <property type="match status" value="1"/>
</dbReference>
<dbReference type="RefSeq" id="WP_048113062.1">
    <property type="nucleotide sequence ID" value="NZ_CP010070.1"/>
</dbReference>
<dbReference type="EC" id="2.7.1.-" evidence="5"/>
<keyword evidence="6" id="KW-1185">Reference proteome</keyword>
<reference evidence="5 6" key="1">
    <citation type="journal article" date="2014" name="Appl. Environ. Microbiol.">
        <title>Comparative Genome Analysis of 'Candidatus Methanoplasma termitum' Indicates a New Mode of Energy Metabolism in the Seventh Order of Methanogens.</title>
        <authorList>
            <person name="Lang K."/>
            <person name="Schuldes J."/>
            <person name="Klingl A."/>
            <person name="Poehlein A."/>
            <person name="Daniel R."/>
            <person name="Brune A."/>
        </authorList>
    </citation>
    <scope>NUCLEOTIDE SEQUENCE [LARGE SCALE GENOMIC DNA]</scope>
    <source>
        <strain evidence="6">Mpt1</strain>
    </source>
</reference>
<evidence type="ECO:0000313" key="5">
    <source>
        <dbReference type="EMBL" id="AIZ57049.1"/>
    </source>
</evidence>
<dbReference type="Gene3D" id="3.40.1190.20">
    <property type="match status" value="1"/>
</dbReference>
<protein>
    <submittedName>
        <fullName evidence="5">Putative sugar kinase</fullName>
        <ecNumber evidence="5">2.7.1.-</ecNumber>
    </submittedName>
</protein>
<evidence type="ECO:0000256" key="2">
    <source>
        <dbReference type="ARBA" id="ARBA00022679"/>
    </source>
</evidence>
<dbReference type="STRING" id="1577791.Mpt1_c11870"/>
<gene>
    <name evidence="5" type="ORF">Mpt1_c11870</name>
</gene>
<dbReference type="InterPro" id="IPR011611">
    <property type="entry name" value="PfkB_dom"/>
</dbReference>
<evidence type="ECO:0000256" key="1">
    <source>
        <dbReference type="ARBA" id="ARBA00010688"/>
    </source>
</evidence>
<dbReference type="GO" id="GO:0016301">
    <property type="term" value="F:kinase activity"/>
    <property type="evidence" value="ECO:0007669"/>
    <property type="project" value="UniProtKB-KW"/>
</dbReference>
<keyword evidence="2 5" id="KW-0808">Transferase</keyword>
<comment type="similarity">
    <text evidence="1">Belongs to the carbohydrate kinase PfkB family.</text>
</comment>
<dbReference type="OrthoDB" id="26949at2157"/>
<keyword evidence="3 5" id="KW-0418">Kinase</keyword>